<proteinExistence type="predicted"/>
<evidence type="ECO:0000256" key="1">
    <source>
        <dbReference type="SAM" id="Coils"/>
    </source>
</evidence>
<dbReference type="AlphaFoldDB" id="A0A2W4UVG6"/>
<evidence type="ECO:0008006" key="5">
    <source>
        <dbReference type="Google" id="ProtNLM"/>
    </source>
</evidence>
<feature type="coiled-coil region" evidence="1">
    <location>
        <begin position="5"/>
        <end position="35"/>
    </location>
</feature>
<evidence type="ECO:0000313" key="4">
    <source>
        <dbReference type="Proteomes" id="UP000249354"/>
    </source>
</evidence>
<comment type="caution">
    <text evidence="3">The sequence shown here is derived from an EMBL/GenBank/DDBJ whole genome shotgun (WGS) entry which is preliminary data.</text>
</comment>
<feature type="compositionally biased region" description="Polar residues" evidence="2">
    <location>
        <begin position="119"/>
        <end position="128"/>
    </location>
</feature>
<keyword evidence="1" id="KW-0175">Coiled coil</keyword>
<feature type="compositionally biased region" description="Basic and acidic residues" evidence="2">
    <location>
        <begin position="93"/>
        <end position="115"/>
    </location>
</feature>
<reference evidence="4" key="1">
    <citation type="submission" date="2018-04" db="EMBL/GenBank/DDBJ databases">
        <authorList>
            <person name="Cornet L."/>
        </authorList>
    </citation>
    <scope>NUCLEOTIDE SEQUENCE [LARGE SCALE GENOMIC DNA]</scope>
</reference>
<sequence length="140" mass="15741">MATKLDRLIEKEAQLKAQIQQAKATERTLEKKRDTRRKVLIGAAVMARVESGRWPQADLLKMMDGFLTRPNERELFELDVAETASTEASGKPATEKKQQAKAITDKGRSDSDGKKRPQASRQTASQLPESDLDIEKEFNL</sequence>
<evidence type="ECO:0000313" key="3">
    <source>
        <dbReference type="EMBL" id="PZO20879.1"/>
    </source>
</evidence>
<protein>
    <recommendedName>
        <fullName evidence="5">Mobilization protein</fullName>
    </recommendedName>
</protein>
<accession>A0A2W4UVG6</accession>
<organism evidence="3 4">
    <name type="scientific">Leptolyngbya foveolarum</name>
    <dbReference type="NCBI Taxonomy" id="47253"/>
    <lineage>
        <taxon>Bacteria</taxon>
        <taxon>Bacillati</taxon>
        <taxon>Cyanobacteriota</taxon>
        <taxon>Cyanophyceae</taxon>
        <taxon>Leptolyngbyales</taxon>
        <taxon>Leptolyngbyaceae</taxon>
        <taxon>Leptolyngbya group</taxon>
        <taxon>Leptolyngbya</taxon>
    </lineage>
</organism>
<evidence type="ECO:0000256" key="2">
    <source>
        <dbReference type="SAM" id="MobiDB-lite"/>
    </source>
</evidence>
<dbReference type="EMBL" id="QBMC01000025">
    <property type="protein sequence ID" value="PZO20879.1"/>
    <property type="molecule type" value="Genomic_DNA"/>
</dbReference>
<reference evidence="3 4" key="2">
    <citation type="submission" date="2018-06" db="EMBL/GenBank/DDBJ databases">
        <title>Metagenomic assembly of (sub)arctic Cyanobacteria and their associated microbiome from non-axenic cultures.</title>
        <authorList>
            <person name="Baurain D."/>
        </authorList>
    </citation>
    <scope>NUCLEOTIDE SEQUENCE [LARGE SCALE GENOMIC DNA]</scope>
    <source>
        <strain evidence="3">ULC129bin1</strain>
    </source>
</reference>
<name>A0A2W4UVG6_9CYAN</name>
<gene>
    <name evidence="3" type="ORF">DCF25_05865</name>
</gene>
<dbReference type="Proteomes" id="UP000249354">
    <property type="component" value="Unassembled WGS sequence"/>
</dbReference>
<feature type="region of interest" description="Disordered" evidence="2">
    <location>
        <begin position="81"/>
        <end position="140"/>
    </location>
</feature>